<dbReference type="InterPro" id="IPR013785">
    <property type="entry name" value="Aldolase_TIM"/>
</dbReference>
<proteinExistence type="predicted"/>
<comment type="cofactor">
    <cofactor evidence="1">
        <name>[4Fe-4S] cluster</name>
        <dbReference type="ChEBI" id="CHEBI:49883"/>
    </cofactor>
</comment>
<evidence type="ECO:0000256" key="5">
    <source>
        <dbReference type="ARBA" id="ARBA00023004"/>
    </source>
</evidence>
<evidence type="ECO:0000256" key="3">
    <source>
        <dbReference type="ARBA" id="ARBA00022691"/>
    </source>
</evidence>
<keyword evidence="3" id="KW-0949">S-adenosyl-L-methionine</keyword>
<evidence type="ECO:0000256" key="4">
    <source>
        <dbReference type="ARBA" id="ARBA00022723"/>
    </source>
</evidence>
<dbReference type="GO" id="GO:0070475">
    <property type="term" value="P:rRNA base methylation"/>
    <property type="evidence" value="ECO:0007669"/>
    <property type="project" value="TreeGrafter"/>
</dbReference>
<dbReference type="PROSITE" id="PS51918">
    <property type="entry name" value="RADICAL_SAM"/>
    <property type="match status" value="1"/>
</dbReference>
<reference evidence="8" key="1">
    <citation type="submission" date="2021-01" db="EMBL/GenBank/DDBJ databases">
        <authorList>
            <person name="Corre E."/>
            <person name="Pelletier E."/>
            <person name="Niang G."/>
            <person name="Scheremetjew M."/>
            <person name="Finn R."/>
            <person name="Kale V."/>
            <person name="Holt S."/>
            <person name="Cochrane G."/>
            <person name="Meng A."/>
            <person name="Brown T."/>
            <person name="Cohen L."/>
        </authorList>
    </citation>
    <scope>NUCLEOTIDE SEQUENCE</scope>
    <source>
        <strain evidence="8">UIO037</strain>
    </source>
</reference>
<sequence length="143" mass="15686">MPARLAWSLHAADDELRKLLVPTTRHSMAELRDAFGDVLSARRDRGLMVELTMIDGINDQPEHAAQLRELLEPLPGKTRVNLIPYNVNEGLGAAGALFLPSPPEAVKAFQRQLLDHGVICTVRTARGDDEAAACGQLATKRKR</sequence>
<evidence type="ECO:0000313" key="8">
    <source>
        <dbReference type="EMBL" id="CAE2214001.1"/>
    </source>
</evidence>
<gene>
    <name evidence="8" type="ORF">CPOL0286_LOCUS7280</name>
</gene>
<keyword evidence="5" id="KW-0408">Iron</keyword>
<keyword evidence="4" id="KW-0479">Metal-binding</keyword>
<dbReference type="AlphaFoldDB" id="A0A7S4HZC3"/>
<evidence type="ECO:0000256" key="1">
    <source>
        <dbReference type="ARBA" id="ARBA00001966"/>
    </source>
</evidence>
<name>A0A7S4HZC3_9EUKA</name>
<dbReference type="GO" id="GO:0051539">
    <property type="term" value="F:4 iron, 4 sulfur cluster binding"/>
    <property type="evidence" value="ECO:0007669"/>
    <property type="project" value="UniProtKB-KW"/>
</dbReference>
<keyword evidence="2" id="KW-0004">4Fe-4S</keyword>
<dbReference type="GO" id="GO:0030488">
    <property type="term" value="P:tRNA methylation"/>
    <property type="evidence" value="ECO:0007669"/>
    <property type="project" value="TreeGrafter"/>
</dbReference>
<dbReference type="PANTHER" id="PTHR30544">
    <property type="entry name" value="23S RRNA METHYLTRANSFERASE"/>
    <property type="match status" value="1"/>
</dbReference>
<protein>
    <recommendedName>
        <fullName evidence="7">Radical SAM core domain-containing protein</fullName>
    </recommendedName>
</protein>
<dbReference type="Gene3D" id="3.20.20.70">
    <property type="entry name" value="Aldolase class I"/>
    <property type="match status" value="1"/>
</dbReference>
<dbReference type="InterPro" id="IPR058240">
    <property type="entry name" value="rSAM_sf"/>
</dbReference>
<dbReference type="InterPro" id="IPR040072">
    <property type="entry name" value="Methyltransferase_A"/>
</dbReference>
<dbReference type="InterPro" id="IPR007197">
    <property type="entry name" value="rSAM"/>
</dbReference>
<evidence type="ECO:0000259" key="7">
    <source>
        <dbReference type="PROSITE" id="PS51918"/>
    </source>
</evidence>
<dbReference type="SUPFAM" id="SSF102114">
    <property type="entry name" value="Radical SAM enzymes"/>
    <property type="match status" value="1"/>
</dbReference>
<feature type="domain" description="Radical SAM core" evidence="7">
    <location>
        <begin position="1"/>
        <end position="129"/>
    </location>
</feature>
<organism evidence="8">
    <name type="scientific">Prymnesium polylepis</name>
    <dbReference type="NCBI Taxonomy" id="72548"/>
    <lineage>
        <taxon>Eukaryota</taxon>
        <taxon>Haptista</taxon>
        <taxon>Haptophyta</taxon>
        <taxon>Prymnesiophyceae</taxon>
        <taxon>Prymnesiales</taxon>
        <taxon>Prymnesiaceae</taxon>
        <taxon>Prymnesium</taxon>
    </lineage>
</organism>
<dbReference type="EMBL" id="HBKO01015925">
    <property type="protein sequence ID" value="CAE2214001.1"/>
    <property type="molecule type" value="Transcribed_RNA"/>
</dbReference>
<dbReference type="GO" id="GO:0046872">
    <property type="term" value="F:metal ion binding"/>
    <property type="evidence" value="ECO:0007669"/>
    <property type="project" value="UniProtKB-KW"/>
</dbReference>
<accession>A0A7S4HZC3</accession>
<evidence type="ECO:0000256" key="6">
    <source>
        <dbReference type="ARBA" id="ARBA00023014"/>
    </source>
</evidence>
<dbReference type="GO" id="GO:0003824">
    <property type="term" value="F:catalytic activity"/>
    <property type="evidence" value="ECO:0007669"/>
    <property type="project" value="InterPro"/>
</dbReference>
<evidence type="ECO:0000256" key="2">
    <source>
        <dbReference type="ARBA" id="ARBA00022485"/>
    </source>
</evidence>
<keyword evidence="6" id="KW-0411">Iron-sulfur</keyword>
<dbReference type="PANTHER" id="PTHR30544:SF5">
    <property type="entry name" value="RADICAL SAM CORE DOMAIN-CONTAINING PROTEIN"/>
    <property type="match status" value="1"/>
</dbReference>